<keyword evidence="8 9" id="KW-0472">Membrane</keyword>
<organism evidence="10">
    <name type="scientific">uncultured Dysgonomonas sp</name>
    <dbReference type="NCBI Taxonomy" id="206096"/>
    <lineage>
        <taxon>Bacteria</taxon>
        <taxon>Pseudomonadati</taxon>
        <taxon>Bacteroidota</taxon>
        <taxon>Bacteroidia</taxon>
        <taxon>Bacteroidales</taxon>
        <taxon>Dysgonomonadaceae</taxon>
        <taxon>Dysgonomonas</taxon>
        <taxon>environmental samples</taxon>
    </lineage>
</organism>
<dbReference type="CDD" id="cd13962">
    <property type="entry name" value="PT_UbiA_UBIAD1"/>
    <property type="match status" value="1"/>
</dbReference>
<dbReference type="GO" id="GO:0004659">
    <property type="term" value="F:prenyltransferase activity"/>
    <property type="evidence" value="ECO:0007669"/>
    <property type="project" value="InterPro"/>
</dbReference>
<dbReference type="InterPro" id="IPR026046">
    <property type="entry name" value="UBIAD1"/>
</dbReference>
<proteinExistence type="predicted"/>
<dbReference type="PIRSF" id="PIRSF005355">
    <property type="entry name" value="UBIAD1"/>
    <property type="match status" value="1"/>
</dbReference>
<dbReference type="EMBL" id="FLUL01000001">
    <property type="protein sequence ID" value="SBW08830.1"/>
    <property type="molecule type" value="Genomic_DNA"/>
</dbReference>
<dbReference type="GO" id="GO:0009234">
    <property type="term" value="P:menaquinone biosynthetic process"/>
    <property type="evidence" value="ECO:0007669"/>
    <property type="project" value="UniProtKB-UniPathway"/>
</dbReference>
<dbReference type="Pfam" id="PF01040">
    <property type="entry name" value="UbiA"/>
    <property type="match status" value="1"/>
</dbReference>
<feature type="transmembrane region" description="Helical" evidence="9">
    <location>
        <begin position="146"/>
        <end position="165"/>
    </location>
</feature>
<feature type="transmembrane region" description="Helical" evidence="9">
    <location>
        <begin position="204"/>
        <end position="222"/>
    </location>
</feature>
<dbReference type="PANTHER" id="PTHR13929:SF0">
    <property type="entry name" value="UBIA PRENYLTRANSFERASE DOMAIN-CONTAINING PROTEIN 1"/>
    <property type="match status" value="1"/>
</dbReference>
<evidence type="ECO:0000256" key="9">
    <source>
        <dbReference type="SAM" id="Phobius"/>
    </source>
</evidence>
<evidence type="ECO:0000256" key="4">
    <source>
        <dbReference type="ARBA" id="ARBA00022475"/>
    </source>
</evidence>
<dbReference type="GO" id="GO:0016020">
    <property type="term" value="C:membrane"/>
    <property type="evidence" value="ECO:0007669"/>
    <property type="project" value="UniProtKB-SubCell"/>
</dbReference>
<evidence type="ECO:0000256" key="6">
    <source>
        <dbReference type="ARBA" id="ARBA00022692"/>
    </source>
</evidence>
<name>A0A212KAX0_9BACT</name>
<dbReference type="RefSeq" id="WP_296952342.1">
    <property type="nucleotide sequence ID" value="NZ_LT599021.1"/>
</dbReference>
<evidence type="ECO:0000256" key="7">
    <source>
        <dbReference type="ARBA" id="ARBA00022989"/>
    </source>
</evidence>
<comment type="subcellular location">
    <subcellularLocation>
        <location evidence="1">Membrane</location>
        <topology evidence="1">Multi-pass membrane protein</topology>
    </subcellularLocation>
</comment>
<evidence type="ECO:0000256" key="3">
    <source>
        <dbReference type="ARBA" id="ARBA00022428"/>
    </source>
</evidence>
<keyword evidence="6 9" id="KW-0812">Transmembrane</keyword>
<evidence type="ECO:0008006" key="11">
    <source>
        <dbReference type="Google" id="ProtNLM"/>
    </source>
</evidence>
<feature type="transmembrane region" description="Helical" evidence="9">
    <location>
        <begin position="171"/>
        <end position="192"/>
    </location>
</feature>
<dbReference type="GO" id="GO:0042371">
    <property type="term" value="P:vitamin K biosynthetic process"/>
    <property type="evidence" value="ECO:0007669"/>
    <property type="project" value="TreeGrafter"/>
</dbReference>
<feature type="transmembrane region" description="Helical" evidence="9">
    <location>
        <begin position="45"/>
        <end position="65"/>
    </location>
</feature>
<dbReference type="PANTHER" id="PTHR13929">
    <property type="entry name" value="1,4-DIHYDROXY-2-NAPHTHOATE OCTAPRENYLTRANSFERASE"/>
    <property type="match status" value="1"/>
</dbReference>
<reference evidence="10" key="1">
    <citation type="submission" date="2016-04" db="EMBL/GenBank/DDBJ databases">
        <authorList>
            <person name="Evans L.H."/>
            <person name="Alamgir A."/>
            <person name="Owens N."/>
            <person name="Weber N.D."/>
            <person name="Virtaneva K."/>
            <person name="Barbian K."/>
            <person name="Babar A."/>
            <person name="Rosenke K."/>
        </authorList>
    </citation>
    <scope>NUCLEOTIDE SEQUENCE</scope>
    <source>
        <strain evidence="10">86-2</strain>
    </source>
</reference>
<dbReference type="InterPro" id="IPR000537">
    <property type="entry name" value="UbiA_prenyltransferase"/>
</dbReference>
<dbReference type="AlphaFoldDB" id="A0A212KAX0"/>
<evidence type="ECO:0000256" key="8">
    <source>
        <dbReference type="ARBA" id="ARBA00023136"/>
    </source>
</evidence>
<dbReference type="InterPro" id="IPR044878">
    <property type="entry name" value="UbiA_sf"/>
</dbReference>
<keyword evidence="5" id="KW-0808">Transferase</keyword>
<accession>A0A212KAX0</accession>
<feature type="transmembrane region" description="Helical" evidence="9">
    <location>
        <begin position="228"/>
        <end position="255"/>
    </location>
</feature>
<evidence type="ECO:0000256" key="1">
    <source>
        <dbReference type="ARBA" id="ARBA00004141"/>
    </source>
</evidence>
<keyword evidence="4" id="KW-1003">Cell membrane</keyword>
<feature type="transmembrane region" description="Helical" evidence="9">
    <location>
        <begin position="122"/>
        <end position="139"/>
    </location>
</feature>
<dbReference type="Gene3D" id="1.10.357.140">
    <property type="entry name" value="UbiA prenyltransferase"/>
    <property type="match status" value="1"/>
</dbReference>
<keyword evidence="3" id="KW-0474">Menaquinone biosynthesis</keyword>
<protein>
    <recommendedName>
        <fullName evidence="11">1,4-dihydroxy-2-naphthoate octaprenyltransferase</fullName>
    </recommendedName>
</protein>
<comment type="pathway">
    <text evidence="2">Quinol/quinone metabolism; menaquinone biosynthesis.</text>
</comment>
<feature type="transmembrane region" description="Helical" evidence="9">
    <location>
        <begin position="96"/>
        <end position="116"/>
    </location>
</feature>
<feature type="transmembrane region" description="Helical" evidence="9">
    <location>
        <begin position="20"/>
        <end position="39"/>
    </location>
</feature>
<sequence>METKKPTLKNWVIAMRPWSFPVSSLPALIAMMYTIHVYPESSANWILGVIAIIGAVVFQAGGNLISDYYDYKYGVDREGKVGTDILTSKLFTPKQVFIYGWAFIALGITLGLFLVSQAGIDLVWVGLFGTIGAVFYYRFKFKALGDLLIFLVYGPSIMLGTGYVMLGHFDWLLLFVSFPMAFITVNVLHANNTRDIRSDRYAEIKTYAMLIGMKASVIHYYLLTILAYLSIIVMVVLNILPITALITLITVPVAYKNCKAMSQVTEDDVTPINELDKGTAQLQLMFSASLSLALILAILI</sequence>
<evidence type="ECO:0000256" key="2">
    <source>
        <dbReference type="ARBA" id="ARBA00004863"/>
    </source>
</evidence>
<evidence type="ECO:0000256" key="5">
    <source>
        <dbReference type="ARBA" id="ARBA00022679"/>
    </source>
</evidence>
<gene>
    <name evidence="10" type="ORF">KL86DYS2_13476</name>
</gene>
<evidence type="ECO:0000313" key="10">
    <source>
        <dbReference type="EMBL" id="SBW08830.1"/>
    </source>
</evidence>
<keyword evidence="7 9" id="KW-1133">Transmembrane helix</keyword>
<dbReference type="UniPathway" id="UPA00079"/>